<comment type="caution">
    <text evidence="1">The sequence shown here is derived from an EMBL/GenBank/DDBJ whole genome shotgun (WGS) entry which is preliminary data.</text>
</comment>
<dbReference type="Proteomes" id="UP000640052">
    <property type="component" value="Unassembled WGS sequence"/>
</dbReference>
<keyword evidence="2" id="KW-1185">Reference proteome</keyword>
<accession>A0A919UT73</accession>
<reference evidence="1" key="1">
    <citation type="submission" date="2021-01" db="EMBL/GenBank/DDBJ databases">
        <title>Whole genome shotgun sequence of Acrocarpospora phusangensis NBRC 108782.</title>
        <authorList>
            <person name="Komaki H."/>
            <person name="Tamura T."/>
        </authorList>
    </citation>
    <scope>NUCLEOTIDE SEQUENCE</scope>
    <source>
        <strain evidence="1">NBRC 108782</strain>
    </source>
</reference>
<gene>
    <name evidence="1" type="ORF">Aph01nite_77430</name>
</gene>
<proteinExistence type="predicted"/>
<dbReference type="EMBL" id="BOOA01000126">
    <property type="protein sequence ID" value="GIH29433.1"/>
    <property type="molecule type" value="Genomic_DNA"/>
</dbReference>
<protein>
    <submittedName>
        <fullName evidence="1">Uncharacterized protein</fullName>
    </submittedName>
</protein>
<organism evidence="1 2">
    <name type="scientific">Acrocarpospora phusangensis</name>
    <dbReference type="NCBI Taxonomy" id="1070424"/>
    <lineage>
        <taxon>Bacteria</taxon>
        <taxon>Bacillati</taxon>
        <taxon>Actinomycetota</taxon>
        <taxon>Actinomycetes</taxon>
        <taxon>Streptosporangiales</taxon>
        <taxon>Streptosporangiaceae</taxon>
        <taxon>Acrocarpospora</taxon>
    </lineage>
</organism>
<dbReference type="RefSeq" id="WP_204046042.1">
    <property type="nucleotide sequence ID" value="NZ_BOOA01000126.1"/>
</dbReference>
<name>A0A919UT73_9ACTN</name>
<evidence type="ECO:0000313" key="1">
    <source>
        <dbReference type="EMBL" id="GIH29433.1"/>
    </source>
</evidence>
<sequence>MTAAIGVDPQRSRSSIVLRESSGLGTQISVVGDGRRRLIPNAWGGGATEDPWDPEFLRGIRGRLSQYLGVDAGYRITLAVPLEKRVLEVCAAAGLTGVGCVDPADALLCRWLSEPVDGAWRGRVSVAVVGETRTWLASYQVNADQSQVRRLPGARSVPYGSGAWCAELRRMVLDRCGEGAVDPVAVLDGVYEFGAALDPVQPTQWRGPLAERMFTPLRLSRAEMLAWPSVREVTGALRELEGQVVVGGVGAIWPFYDRAWRSDAPEHDLAVGAAWWPELAPYFSGLPVPAAEPATFTGQDEGTAPWLRSS</sequence>
<evidence type="ECO:0000313" key="2">
    <source>
        <dbReference type="Proteomes" id="UP000640052"/>
    </source>
</evidence>
<dbReference type="AlphaFoldDB" id="A0A919UT73"/>